<dbReference type="RefSeq" id="WP_252820118.1">
    <property type="nucleotide sequence ID" value="NZ_JAMXQS010000007.1"/>
</dbReference>
<evidence type="ECO:0008006" key="4">
    <source>
        <dbReference type="Google" id="ProtNLM"/>
    </source>
</evidence>
<evidence type="ECO:0000313" key="2">
    <source>
        <dbReference type="EMBL" id="MCO6050979.1"/>
    </source>
</evidence>
<name>A0ABT1C846_9HYPH</name>
<feature type="compositionally biased region" description="Basic and acidic residues" evidence="1">
    <location>
        <begin position="43"/>
        <end position="64"/>
    </location>
</feature>
<accession>A0ABT1C846</accession>
<proteinExistence type="predicted"/>
<dbReference type="EMBL" id="JAMXQS010000007">
    <property type="protein sequence ID" value="MCO6050979.1"/>
    <property type="molecule type" value="Genomic_DNA"/>
</dbReference>
<feature type="region of interest" description="Disordered" evidence="1">
    <location>
        <begin position="41"/>
        <end position="64"/>
    </location>
</feature>
<gene>
    <name evidence="2" type="ORF">NGM99_14440</name>
</gene>
<reference evidence="2 3" key="1">
    <citation type="submission" date="2022-06" db="EMBL/GenBank/DDBJ databases">
        <title>Mesorhizobium sp. strain RP14 Genome sequencing and assembly.</title>
        <authorList>
            <person name="Kim I."/>
        </authorList>
    </citation>
    <scope>NUCLEOTIDE SEQUENCE [LARGE SCALE GENOMIC DNA]</scope>
    <source>
        <strain evidence="3">RP14(2022)</strain>
    </source>
</reference>
<organism evidence="2 3">
    <name type="scientific">Mesorhizobium liriopis</name>
    <dbReference type="NCBI Taxonomy" id="2953882"/>
    <lineage>
        <taxon>Bacteria</taxon>
        <taxon>Pseudomonadati</taxon>
        <taxon>Pseudomonadota</taxon>
        <taxon>Alphaproteobacteria</taxon>
        <taxon>Hyphomicrobiales</taxon>
        <taxon>Phyllobacteriaceae</taxon>
        <taxon>Mesorhizobium</taxon>
    </lineage>
</organism>
<keyword evidence="3" id="KW-1185">Reference proteome</keyword>
<evidence type="ECO:0000256" key="1">
    <source>
        <dbReference type="SAM" id="MobiDB-lite"/>
    </source>
</evidence>
<sequence length="64" mass="7383">MNDDMPRPETWVSIAAESGEFFVHVREGESRDRYGPYQTNREATLKARSESERLGLDRRQALAV</sequence>
<protein>
    <recommendedName>
        <fullName evidence="4">DUF2188 domain-containing protein</fullName>
    </recommendedName>
</protein>
<evidence type="ECO:0000313" key="3">
    <source>
        <dbReference type="Proteomes" id="UP001205906"/>
    </source>
</evidence>
<dbReference type="Proteomes" id="UP001205906">
    <property type="component" value="Unassembled WGS sequence"/>
</dbReference>
<comment type="caution">
    <text evidence="2">The sequence shown here is derived from an EMBL/GenBank/DDBJ whole genome shotgun (WGS) entry which is preliminary data.</text>
</comment>